<gene>
    <name evidence="2" type="ORF">ACFPVY_06850</name>
</gene>
<dbReference type="Pfam" id="PF12412">
    <property type="entry name" value="DUF3667"/>
    <property type="match status" value="1"/>
</dbReference>
<keyword evidence="1" id="KW-0812">Transmembrane</keyword>
<accession>A0ABW1PNB7</accession>
<dbReference type="InterPro" id="IPR022134">
    <property type="entry name" value="DUF3667"/>
</dbReference>
<feature type="transmembrane region" description="Helical" evidence="1">
    <location>
        <begin position="218"/>
        <end position="245"/>
    </location>
</feature>
<keyword evidence="1" id="KW-1133">Transmembrane helix</keyword>
<name>A0ABW1PNB7_9FLAO</name>
<dbReference type="RefSeq" id="WP_379791230.1">
    <property type="nucleotide sequence ID" value="NZ_JBHSQB010000005.1"/>
</dbReference>
<evidence type="ECO:0000313" key="3">
    <source>
        <dbReference type="Proteomes" id="UP001596287"/>
    </source>
</evidence>
<comment type="caution">
    <text evidence="2">The sequence shown here is derived from an EMBL/GenBank/DDBJ whole genome shotgun (WGS) entry which is preliminary data.</text>
</comment>
<dbReference type="Proteomes" id="UP001596287">
    <property type="component" value="Unassembled WGS sequence"/>
</dbReference>
<feature type="transmembrane region" description="Helical" evidence="1">
    <location>
        <begin position="183"/>
        <end position="206"/>
    </location>
</feature>
<reference evidence="3" key="1">
    <citation type="journal article" date="2019" name="Int. J. Syst. Evol. Microbiol.">
        <title>The Global Catalogue of Microorganisms (GCM) 10K type strain sequencing project: providing services to taxonomists for standard genome sequencing and annotation.</title>
        <authorList>
            <consortium name="The Broad Institute Genomics Platform"/>
            <consortium name="The Broad Institute Genome Sequencing Center for Infectious Disease"/>
            <person name="Wu L."/>
            <person name="Ma J."/>
        </authorList>
    </citation>
    <scope>NUCLEOTIDE SEQUENCE [LARGE SCALE GENOMIC DNA]</scope>
    <source>
        <strain evidence="3">CCUG 49679</strain>
    </source>
</reference>
<keyword evidence="1" id="KW-0472">Membrane</keyword>
<dbReference type="EMBL" id="JBHSQB010000005">
    <property type="protein sequence ID" value="MFC6096362.1"/>
    <property type="molecule type" value="Genomic_DNA"/>
</dbReference>
<feature type="transmembrane region" description="Helical" evidence="1">
    <location>
        <begin position="155"/>
        <end position="177"/>
    </location>
</feature>
<sequence length="256" mass="29734">MNQNYCLNCNFDVDNKFCPSCGQKTDTHRIVMKHFVMHDLLHGVWHLEKGILFTLKETIIRPGQAALDYINGKRVRYYNVFYLALLVIGLNILLLHFKETQVKETVEVLKNNKSTFNDFISKYSKIILFCIVPIFSLNAKLIFKRLKLNIAEHFILGGITLLGLLISSSVLFVFSILDLNFDIIIFGISKMIIALFIFLFPGWSYFNATKNLYKTWGFSWRIFCFYLLTIVEFILLLAFITVIILKDVNAPLEIHI</sequence>
<feature type="transmembrane region" description="Helical" evidence="1">
    <location>
        <begin position="126"/>
        <end position="143"/>
    </location>
</feature>
<proteinExistence type="predicted"/>
<evidence type="ECO:0000256" key="1">
    <source>
        <dbReference type="SAM" id="Phobius"/>
    </source>
</evidence>
<keyword evidence="3" id="KW-1185">Reference proteome</keyword>
<protein>
    <submittedName>
        <fullName evidence="2">DUF3667 domain-containing protein</fullName>
    </submittedName>
</protein>
<organism evidence="2 3">
    <name type="scientific">Flavobacterium qiangtangense</name>
    <dbReference type="NCBI Taxonomy" id="1442595"/>
    <lineage>
        <taxon>Bacteria</taxon>
        <taxon>Pseudomonadati</taxon>
        <taxon>Bacteroidota</taxon>
        <taxon>Flavobacteriia</taxon>
        <taxon>Flavobacteriales</taxon>
        <taxon>Flavobacteriaceae</taxon>
        <taxon>Flavobacterium</taxon>
    </lineage>
</organism>
<evidence type="ECO:0000313" key="2">
    <source>
        <dbReference type="EMBL" id="MFC6096362.1"/>
    </source>
</evidence>
<feature type="transmembrane region" description="Helical" evidence="1">
    <location>
        <begin position="77"/>
        <end position="97"/>
    </location>
</feature>